<keyword evidence="3" id="KW-1185">Reference proteome</keyword>
<evidence type="ECO:0000313" key="2">
    <source>
        <dbReference type="EMBL" id="KAI0292336.1"/>
    </source>
</evidence>
<organism evidence="2 3">
    <name type="scientific">Multifurca ochricompacta</name>
    <dbReference type="NCBI Taxonomy" id="376703"/>
    <lineage>
        <taxon>Eukaryota</taxon>
        <taxon>Fungi</taxon>
        <taxon>Dikarya</taxon>
        <taxon>Basidiomycota</taxon>
        <taxon>Agaricomycotina</taxon>
        <taxon>Agaricomycetes</taxon>
        <taxon>Russulales</taxon>
        <taxon>Russulaceae</taxon>
        <taxon>Multifurca</taxon>
    </lineage>
</organism>
<gene>
    <name evidence="2" type="ORF">B0F90DRAFT_1770619</name>
</gene>
<dbReference type="AlphaFoldDB" id="A0AAD4QJP5"/>
<comment type="caution">
    <text evidence="2">The sequence shown here is derived from an EMBL/GenBank/DDBJ whole genome shotgun (WGS) entry which is preliminary data.</text>
</comment>
<accession>A0AAD4QJP5</accession>
<keyword evidence="1" id="KW-0732">Signal</keyword>
<evidence type="ECO:0000313" key="3">
    <source>
        <dbReference type="Proteomes" id="UP001203297"/>
    </source>
</evidence>
<feature type="signal peptide" evidence="1">
    <location>
        <begin position="1"/>
        <end position="42"/>
    </location>
</feature>
<dbReference type="EMBL" id="WTXG01000124">
    <property type="protein sequence ID" value="KAI0292336.1"/>
    <property type="molecule type" value="Genomic_DNA"/>
</dbReference>
<sequence>MRFSFRIVSRNPVSSLGSHRTRGVWVHMPLSLICLCLSLCLSHPSHSHGSDVTRRAAATPLIELEYALAAQIKSNQTCRDAFYAHRLGRSRVGTKNAQLFARDRRG</sequence>
<proteinExistence type="predicted"/>
<name>A0AAD4QJP5_9AGAM</name>
<dbReference type="Proteomes" id="UP001203297">
    <property type="component" value="Unassembled WGS sequence"/>
</dbReference>
<evidence type="ECO:0000256" key="1">
    <source>
        <dbReference type="SAM" id="SignalP"/>
    </source>
</evidence>
<feature type="chain" id="PRO_5042207755" description="Secreted protein" evidence="1">
    <location>
        <begin position="43"/>
        <end position="106"/>
    </location>
</feature>
<protein>
    <recommendedName>
        <fullName evidence="4">Secreted protein</fullName>
    </recommendedName>
</protein>
<reference evidence="2" key="1">
    <citation type="journal article" date="2022" name="New Phytol.">
        <title>Evolutionary transition to the ectomycorrhizal habit in the genomes of a hyperdiverse lineage of mushroom-forming fungi.</title>
        <authorList>
            <person name="Looney B."/>
            <person name="Miyauchi S."/>
            <person name="Morin E."/>
            <person name="Drula E."/>
            <person name="Courty P.E."/>
            <person name="Kohler A."/>
            <person name="Kuo A."/>
            <person name="LaButti K."/>
            <person name="Pangilinan J."/>
            <person name="Lipzen A."/>
            <person name="Riley R."/>
            <person name="Andreopoulos W."/>
            <person name="He G."/>
            <person name="Johnson J."/>
            <person name="Nolan M."/>
            <person name="Tritt A."/>
            <person name="Barry K.W."/>
            <person name="Grigoriev I.V."/>
            <person name="Nagy L.G."/>
            <person name="Hibbett D."/>
            <person name="Henrissat B."/>
            <person name="Matheny P.B."/>
            <person name="Labbe J."/>
            <person name="Martin F.M."/>
        </authorList>
    </citation>
    <scope>NUCLEOTIDE SEQUENCE</scope>
    <source>
        <strain evidence="2">BPL690</strain>
    </source>
</reference>
<evidence type="ECO:0008006" key="4">
    <source>
        <dbReference type="Google" id="ProtNLM"/>
    </source>
</evidence>